<comment type="subcellular location">
    <subcellularLocation>
        <location evidence="1">Cell membrane</location>
        <topology evidence="1">Multi-pass membrane protein</topology>
    </subcellularLocation>
</comment>
<evidence type="ECO:0000256" key="3">
    <source>
        <dbReference type="ARBA" id="ARBA00022676"/>
    </source>
</evidence>
<comment type="caution">
    <text evidence="10">The sequence shown here is derived from an EMBL/GenBank/DDBJ whole genome shotgun (WGS) entry which is preliminary data.</text>
</comment>
<reference evidence="11" key="1">
    <citation type="submission" date="2017-09" db="EMBL/GenBank/DDBJ databases">
        <title>Depth-based differentiation of microbial function through sediment-hosted aquifers and enrichment of novel symbionts in the deep terrestrial subsurface.</title>
        <authorList>
            <person name="Probst A.J."/>
            <person name="Ladd B."/>
            <person name="Jarett J.K."/>
            <person name="Geller-Mcgrath D.E."/>
            <person name="Sieber C.M.K."/>
            <person name="Emerson J.B."/>
            <person name="Anantharaman K."/>
            <person name="Thomas B.C."/>
            <person name="Malmstrom R."/>
            <person name="Stieglmeier M."/>
            <person name="Klingl A."/>
            <person name="Woyke T."/>
            <person name="Ryan C.M."/>
            <person name="Banfield J.F."/>
        </authorList>
    </citation>
    <scope>NUCLEOTIDE SEQUENCE [LARGE SCALE GENOMIC DNA]</scope>
</reference>
<dbReference type="GO" id="GO:0006493">
    <property type="term" value="P:protein O-linked glycosylation"/>
    <property type="evidence" value="ECO:0007669"/>
    <property type="project" value="InterPro"/>
</dbReference>
<evidence type="ECO:0000313" key="10">
    <source>
        <dbReference type="EMBL" id="PJA51325.1"/>
    </source>
</evidence>
<dbReference type="GO" id="GO:0009103">
    <property type="term" value="P:lipopolysaccharide biosynthetic process"/>
    <property type="evidence" value="ECO:0007669"/>
    <property type="project" value="UniProtKB-ARBA"/>
</dbReference>
<keyword evidence="6 8" id="KW-1133">Transmembrane helix</keyword>
<feature type="transmembrane region" description="Helical" evidence="8">
    <location>
        <begin position="340"/>
        <end position="361"/>
    </location>
</feature>
<name>A0A2M7XP16_9BACT</name>
<feature type="transmembrane region" description="Helical" evidence="8">
    <location>
        <begin position="137"/>
        <end position="154"/>
    </location>
</feature>
<protein>
    <recommendedName>
        <fullName evidence="9">ArnT-like N-terminal domain-containing protein</fullName>
    </recommendedName>
</protein>
<keyword evidence="3" id="KW-0328">Glycosyltransferase</keyword>
<evidence type="ECO:0000256" key="7">
    <source>
        <dbReference type="ARBA" id="ARBA00023136"/>
    </source>
</evidence>
<evidence type="ECO:0000256" key="6">
    <source>
        <dbReference type="ARBA" id="ARBA00022989"/>
    </source>
</evidence>
<evidence type="ECO:0000313" key="11">
    <source>
        <dbReference type="Proteomes" id="UP000230518"/>
    </source>
</evidence>
<organism evidence="10 11">
    <name type="scientific">Candidatus Shapirobacteria bacterium CG_4_9_14_3_um_filter_36_12</name>
    <dbReference type="NCBI Taxonomy" id="1974877"/>
    <lineage>
        <taxon>Bacteria</taxon>
        <taxon>Candidatus Shapironibacteriota</taxon>
    </lineage>
</organism>
<evidence type="ECO:0000256" key="5">
    <source>
        <dbReference type="ARBA" id="ARBA00022692"/>
    </source>
</evidence>
<evidence type="ECO:0000256" key="1">
    <source>
        <dbReference type="ARBA" id="ARBA00004651"/>
    </source>
</evidence>
<feature type="transmembrane region" description="Helical" evidence="8">
    <location>
        <begin position="199"/>
        <end position="218"/>
    </location>
</feature>
<dbReference type="GO" id="GO:0016763">
    <property type="term" value="F:pentosyltransferase activity"/>
    <property type="evidence" value="ECO:0007669"/>
    <property type="project" value="TreeGrafter"/>
</dbReference>
<feature type="transmembrane region" description="Helical" evidence="8">
    <location>
        <begin position="317"/>
        <end position="333"/>
    </location>
</feature>
<sequence>MSSKTIIILAILSIFTRFYGLNWNSGYFSHPDENNMATALSQLSSTNLNPHFFAYGQFPLYLGYFSLKLINIPNTFSNSIYTLRLYSAFFSLLLLYFGYLLVKILFQSSVLSALFTLLLIFSPGLIQISHFGTTESLLSFIFIVNLYFLIKIFQKPYFKYFIFSALYSGIALGSKITALFFIWPIILMGLYKKQHLSTLFFILLLSFIFLLSSPFNIININDFISTMRYETGIATGAIEVFYTRQFQNTIPYLFQFTHIFPYVLGFPIFIFSLFGIITFIENCKLKIVNYKYWMFILIPIFIYFVYFGSLFVKWTRFMSPIFFIFPLFATLFISRLKSRYQLLVTSICILPGLLFFCQYFSPNPRILATNWTNNNLPENSAILSESGNVADLKLRPDINIINFDFYTLDNNYENKIQLDNLLSTVDYVLIPSRRVFKNQNNPLFPYSQNYYQTLFSSNFKLIYQTKNSSESAEETFTVFDFPTIRLFEKIKN</sequence>
<feature type="transmembrane region" description="Helical" evidence="8">
    <location>
        <begin position="83"/>
        <end position="102"/>
    </location>
</feature>
<dbReference type="Proteomes" id="UP000230518">
    <property type="component" value="Unassembled WGS sequence"/>
</dbReference>
<evidence type="ECO:0000259" key="9">
    <source>
        <dbReference type="Pfam" id="PF02366"/>
    </source>
</evidence>
<evidence type="ECO:0000256" key="2">
    <source>
        <dbReference type="ARBA" id="ARBA00022475"/>
    </source>
</evidence>
<dbReference type="GO" id="GO:0005886">
    <property type="term" value="C:plasma membrane"/>
    <property type="evidence" value="ECO:0007669"/>
    <property type="project" value="UniProtKB-SubCell"/>
</dbReference>
<keyword evidence="5 8" id="KW-0812">Transmembrane</keyword>
<feature type="domain" description="ArnT-like N-terminal" evidence="9">
    <location>
        <begin position="9"/>
        <end position="197"/>
    </location>
</feature>
<feature type="transmembrane region" description="Helical" evidence="8">
    <location>
        <begin position="52"/>
        <end position="71"/>
    </location>
</feature>
<proteinExistence type="predicted"/>
<keyword evidence="7 8" id="KW-0472">Membrane</keyword>
<dbReference type="Pfam" id="PF02366">
    <property type="entry name" value="PMT"/>
    <property type="match status" value="1"/>
</dbReference>
<dbReference type="EMBL" id="PFWO01000009">
    <property type="protein sequence ID" value="PJA51325.1"/>
    <property type="molecule type" value="Genomic_DNA"/>
</dbReference>
<dbReference type="AlphaFoldDB" id="A0A2M7XP16"/>
<feature type="transmembrane region" description="Helical" evidence="8">
    <location>
        <begin position="259"/>
        <end position="280"/>
    </location>
</feature>
<feature type="transmembrane region" description="Helical" evidence="8">
    <location>
        <begin position="160"/>
        <end position="187"/>
    </location>
</feature>
<dbReference type="InterPro" id="IPR050297">
    <property type="entry name" value="LipidA_mod_glycosyltrf_83"/>
</dbReference>
<feature type="transmembrane region" description="Helical" evidence="8">
    <location>
        <begin position="292"/>
        <end position="311"/>
    </location>
</feature>
<dbReference type="PANTHER" id="PTHR33908:SF11">
    <property type="entry name" value="MEMBRANE PROTEIN"/>
    <property type="match status" value="1"/>
</dbReference>
<dbReference type="GO" id="GO:0000030">
    <property type="term" value="F:mannosyltransferase activity"/>
    <property type="evidence" value="ECO:0007669"/>
    <property type="project" value="InterPro"/>
</dbReference>
<dbReference type="InterPro" id="IPR003342">
    <property type="entry name" value="ArnT-like_N"/>
</dbReference>
<dbReference type="PANTHER" id="PTHR33908">
    <property type="entry name" value="MANNOSYLTRANSFERASE YKCB-RELATED"/>
    <property type="match status" value="1"/>
</dbReference>
<keyword evidence="4" id="KW-0808">Transferase</keyword>
<accession>A0A2M7XP16</accession>
<feature type="transmembrane region" description="Helical" evidence="8">
    <location>
        <begin position="108"/>
        <end position="125"/>
    </location>
</feature>
<keyword evidence="2" id="KW-1003">Cell membrane</keyword>
<gene>
    <name evidence="10" type="ORF">CO168_00400</name>
</gene>
<evidence type="ECO:0000256" key="4">
    <source>
        <dbReference type="ARBA" id="ARBA00022679"/>
    </source>
</evidence>
<evidence type="ECO:0000256" key="8">
    <source>
        <dbReference type="SAM" id="Phobius"/>
    </source>
</evidence>